<evidence type="ECO:0000313" key="3">
    <source>
        <dbReference type="EMBL" id="OGC51523.1"/>
    </source>
</evidence>
<evidence type="ECO:0000256" key="1">
    <source>
        <dbReference type="ARBA" id="ARBA00010457"/>
    </source>
</evidence>
<dbReference type="SUPFAM" id="SSF49329">
    <property type="entry name" value="Cu,Zn superoxide dismutase-like"/>
    <property type="match status" value="1"/>
</dbReference>
<dbReference type="EMBL" id="MEUT01000019">
    <property type="protein sequence ID" value="OGC51523.1"/>
    <property type="molecule type" value="Genomic_DNA"/>
</dbReference>
<protein>
    <recommendedName>
        <fullName evidence="5">CHRD domain-containing protein</fullName>
    </recommendedName>
</protein>
<dbReference type="Proteomes" id="UP000177371">
    <property type="component" value="Unassembled WGS sequence"/>
</dbReference>
<reference evidence="3 4" key="1">
    <citation type="journal article" date="2016" name="Nat. Commun.">
        <title>Thousands of microbial genomes shed light on interconnected biogeochemical processes in an aquifer system.</title>
        <authorList>
            <person name="Anantharaman K."/>
            <person name="Brown C.T."/>
            <person name="Hug L.A."/>
            <person name="Sharon I."/>
            <person name="Castelle C.J."/>
            <person name="Probst A.J."/>
            <person name="Thomas B.C."/>
            <person name="Singh A."/>
            <person name="Wilkins M.J."/>
            <person name="Karaoz U."/>
            <person name="Brodie E.L."/>
            <person name="Williams K.H."/>
            <person name="Hubbard S.S."/>
            <person name="Banfield J.F."/>
        </authorList>
    </citation>
    <scope>NUCLEOTIDE SEQUENCE [LARGE SCALE GENOMIC DNA]</scope>
</reference>
<dbReference type="AlphaFoldDB" id="A0A1F4V4R5"/>
<evidence type="ECO:0008006" key="5">
    <source>
        <dbReference type="Google" id="ProtNLM"/>
    </source>
</evidence>
<sequence length="162" mass="16910">MDDKKFILGLGVVLVVILLVAVATSSNTSDNNTPKSNGLPVTQESETGKTSLTGKMLITLETVNNEINQSGTATLEEKEGKLEVVLTLNTAGPSGPQPAHIHSGDCPGVGAVVYPLTNVVDGKSTTLIDTTLEKLQSQLPLAINIHKSADEVKVYTACGSLK</sequence>
<comment type="similarity">
    <text evidence="1">Belongs to the Cu-Zn superoxide dismutase family.</text>
</comment>
<feature type="region of interest" description="Disordered" evidence="2">
    <location>
        <begin position="26"/>
        <end position="50"/>
    </location>
</feature>
<name>A0A1F4V4R5_UNCKA</name>
<dbReference type="STRING" id="1802610.A2W32_04560"/>
<dbReference type="GO" id="GO:0046872">
    <property type="term" value="F:metal ion binding"/>
    <property type="evidence" value="ECO:0007669"/>
    <property type="project" value="InterPro"/>
</dbReference>
<dbReference type="InterPro" id="IPR036423">
    <property type="entry name" value="SOD-like_Cu/Zn_dom_sf"/>
</dbReference>
<organism evidence="3 4">
    <name type="scientific">candidate division WWE3 bacterium RBG_16_37_10</name>
    <dbReference type="NCBI Taxonomy" id="1802610"/>
    <lineage>
        <taxon>Bacteria</taxon>
        <taxon>Katanobacteria</taxon>
    </lineage>
</organism>
<accession>A0A1F4V4R5</accession>
<proteinExistence type="inferred from homology"/>
<evidence type="ECO:0000256" key="2">
    <source>
        <dbReference type="SAM" id="MobiDB-lite"/>
    </source>
</evidence>
<comment type="caution">
    <text evidence="3">The sequence shown here is derived from an EMBL/GenBank/DDBJ whole genome shotgun (WGS) entry which is preliminary data.</text>
</comment>
<gene>
    <name evidence="3" type="ORF">A2W32_04560</name>
</gene>
<evidence type="ECO:0000313" key="4">
    <source>
        <dbReference type="Proteomes" id="UP000177371"/>
    </source>
</evidence>
<dbReference type="GO" id="GO:0006801">
    <property type="term" value="P:superoxide metabolic process"/>
    <property type="evidence" value="ECO:0007669"/>
    <property type="project" value="InterPro"/>
</dbReference>